<evidence type="ECO:0000313" key="3">
    <source>
        <dbReference type="EMBL" id="CAB9508544.1"/>
    </source>
</evidence>
<feature type="chain" id="PRO_5040114959" description="DUF7640 domain-containing protein" evidence="1">
    <location>
        <begin position="23"/>
        <end position="308"/>
    </location>
</feature>
<dbReference type="InterPro" id="IPR019524">
    <property type="entry name" value="B-solenoid_diatom-type"/>
</dbReference>
<keyword evidence="1" id="KW-0732">Signal</keyword>
<feature type="domain" description="DUF7640" evidence="2">
    <location>
        <begin position="193"/>
        <end position="290"/>
    </location>
</feature>
<feature type="domain" description="DUF7640" evidence="2">
    <location>
        <begin position="60"/>
        <end position="168"/>
    </location>
</feature>
<dbReference type="AlphaFoldDB" id="A0A9N8DWP1"/>
<dbReference type="EMBL" id="CAICTM010000350">
    <property type="protein sequence ID" value="CAB9508544.1"/>
    <property type="molecule type" value="Genomic_DNA"/>
</dbReference>
<dbReference type="PANTHER" id="PTHR22534:SF5">
    <property type="entry name" value="SRCR DOMAIN-CONTAINING PROTEIN"/>
    <property type="match status" value="1"/>
</dbReference>
<organism evidence="3 4">
    <name type="scientific">Seminavis robusta</name>
    <dbReference type="NCBI Taxonomy" id="568900"/>
    <lineage>
        <taxon>Eukaryota</taxon>
        <taxon>Sar</taxon>
        <taxon>Stramenopiles</taxon>
        <taxon>Ochrophyta</taxon>
        <taxon>Bacillariophyta</taxon>
        <taxon>Bacillariophyceae</taxon>
        <taxon>Bacillariophycidae</taxon>
        <taxon>Naviculales</taxon>
        <taxon>Naviculaceae</taxon>
        <taxon>Seminavis</taxon>
    </lineage>
</organism>
<reference evidence="3" key="1">
    <citation type="submission" date="2020-06" db="EMBL/GenBank/DDBJ databases">
        <authorList>
            <consortium name="Plant Systems Biology data submission"/>
        </authorList>
    </citation>
    <scope>NUCLEOTIDE SEQUENCE</scope>
    <source>
        <strain evidence="3">D6</strain>
    </source>
</reference>
<gene>
    <name evidence="3" type="ORF">SEMRO_351_G123990.1</name>
</gene>
<dbReference type="PANTHER" id="PTHR22534">
    <property type="entry name" value="SRCR DOMAIN-CONTAINING PROTEIN"/>
    <property type="match status" value="1"/>
</dbReference>
<evidence type="ECO:0000259" key="2">
    <source>
        <dbReference type="Pfam" id="PF24646"/>
    </source>
</evidence>
<name>A0A9N8DWP1_9STRA</name>
<dbReference type="Pfam" id="PF24646">
    <property type="entry name" value="DUF7640"/>
    <property type="match status" value="2"/>
</dbReference>
<proteinExistence type="predicted"/>
<dbReference type="Proteomes" id="UP001153069">
    <property type="component" value="Unassembled WGS sequence"/>
</dbReference>
<keyword evidence="4" id="KW-1185">Reference proteome</keyword>
<evidence type="ECO:0000256" key="1">
    <source>
        <dbReference type="SAM" id="SignalP"/>
    </source>
</evidence>
<feature type="signal peptide" evidence="1">
    <location>
        <begin position="1"/>
        <end position="22"/>
    </location>
</feature>
<evidence type="ECO:0000313" key="4">
    <source>
        <dbReference type="Proteomes" id="UP001153069"/>
    </source>
</evidence>
<dbReference type="InterPro" id="IPR056057">
    <property type="entry name" value="DUF7640"/>
</dbReference>
<accession>A0A9N8DWP1</accession>
<sequence>MSPLSTLIKLFALASCATTALAAGEDTAASATNLRGGGGHADLTHRRAVAAACFYGTDQDVTNSCTSGGHNCCQGQNACSWSGEREVCAGSCNGQAACLRPNVERIAPDSCNGLGACQEVATATTIGENSCNGQAACLGFDGQAIADDSCNNYQACHNVNAPGIAEVSGCNEFAECDEHEFRDSFTGTGAEVTAACDGRCCVGTDACVWTWTKTVGLGSCMGTRACENNGATTIGRDSCNGLGACRGNRLATIGSNACNDYAACFELKAQNVADYSCNGWQSCRRADATNLEWLEGCNDTAECEEREF</sequence>
<protein>
    <recommendedName>
        <fullName evidence="2">DUF7640 domain-containing protein</fullName>
    </recommendedName>
</protein>
<comment type="caution">
    <text evidence="3">The sequence shown here is derived from an EMBL/GenBank/DDBJ whole genome shotgun (WGS) entry which is preliminary data.</text>
</comment>